<dbReference type="PANTHER" id="PTHR22966">
    <property type="entry name" value="2-AMINOETHANETHIOL DIOXYGENASE"/>
    <property type="match status" value="1"/>
</dbReference>
<dbReference type="SUPFAM" id="SSF51182">
    <property type="entry name" value="RmlC-like cupins"/>
    <property type="match status" value="1"/>
</dbReference>
<organism evidence="4 5">
    <name type="scientific">Petrolisthes cinctipes</name>
    <name type="common">Flat porcelain crab</name>
    <dbReference type="NCBI Taxonomy" id="88211"/>
    <lineage>
        <taxon>Eukaryota</taxon>
        <taxon>Metazoa</taxon>
        <taxon>Ecdysozoa</taxon>
        <taxon>Arthropoda</taxon>
        <taxon>Crustacea</taxon>
        <taxon>Multicrustacea</taxon>
        <taxon>Malacostraca</taxon>
        <taxon>Eumalacostraca</taxon>
        <taxon>Eucarida</taxon>
        <taxon>Decapoda</taxon>
        <taxon>Pleocyemata</taxon>
        <taxon>Anomura</taxon>
        <taxon>Galatheoidea</taxon>
        <taxon>Porcellanidae</taxon>
        <taxon>Petrolisthes</taxon>
    </lineage>
</organism>
<name>A0AAE1F265_PETCI</name>
<dbReference type="AlphaFoldDB" id="A0AAE1F265"/>
<dbReference type="EMBL" id="JAWQEG010003569">
    <property type="protein sequence ID" value="KAK3865519.1"/>
    <property type="molecule type" value="Genomic_DNA"/>
</dbReference>
<comment type="caution">
    <text evidence="4">The sequence shown here is derived from an EMBL/GenBank/DDBJ whole genome shotgun (WGS) entry which is preliminary data.</text>
</comment>
<dbReference type="GO" id="GO:0046872">
    <property type="term" value="F:metal ion binding"/>
    <property type="evidence" value="ECO:0007669"/>
    <property type="project" value="UniProtKB-KW"/>
</dbReference>
<dbReference type="Proteomes" id="UP001286313">
    <property type="component" value="Unassembled WGS sequence"/>
</dbReference>
<dbReference type="GO" id="GO:0005739">
    <property type="term" value="C:mitochondrion"/>
    <property type="evidence" value="ECO:0007669"/>
    <property type="project" value="TreeGrafter"/>
</dbReference>
<evidence type="ECO:0000256" key="3">
    <source>
        <dbReference type="ARBA" id="ARBA00023004"/>
    </source>
</evidence>
<keyword evidence="5" id="KW-1185">Reference proteome</keyword>
<reference evidence="4" key="1">
    <citation type="submission" date="2023-10" db="EMBL/GenBank/DDBJ databases">
        <title>Genome assemblies of two species of porcelain crab, Petrolisthes cinctipes and Petrolisthes manimaculis (Anomura: Porcellanidae).</title>
        <authorList>
            <person name="Angst P."/>
        </authorList>
    </citation>
    <scope>NUCLEOTIDE SEQUENCE</scope>
    <source>
        <strain evidence="4">PB745_01</strain>
        <tissue evidence="4">Gill</tissue>
    </source>
</reference>
<gene>
    <name evidence="4" type="ORF">Pcinc_028877</name>
</gene>
<dbReference type="Pfam" id="PF07847">
    <property type="entry name" value="PCO_ADO"/>
    <property type="match status" value="1"/>
</dbReference>
<dbReference type="Gene3D" id="2.60.120.10">
    <property type="entry name" value="Jelly Rolls"/>
    <property type="match status" value="1"/>
</dbReference>
<keyword evidence="2" id="KW-0560">Oxidoreductase</keyword>
<dbReference type="InterPro" id="IPR012864">
    <property type="entry name" value="PCO/ADO"/>
</dbReference>
<dbReference type="PANTHER" id="PTHR22966:SF61">
    <property type="entry name" value="2-AMINOETHANETHIOL DIOXYGENASE"/>
    <property type="match status" value="1"/>
</dbReference>
<evidence type="ECO:0000256" key="1">
    <source>
        <dbReference type="ARBA" id="ARBA00022723"/>
    </source>
</evidence>
<evidence type="ECO:0000256" key="2">
    <source>
        <dbReference type="ARBA" id="ARBA00023002"/>
    </source>
</evidence>
<keyword evidence="1" id="KW-0479">Metal-binding</keyword>
<keyword evidence="3" id="KW-0408">Iron</keyword>
<dbReference type="GO" id="GO:0016702">
    <property type="term" value="F:oxidoreductase activity, acting on single donors with incorporation of molecular oxygen, incorporation of two atoms of oxygen"/>
    <property type="evidence" value="ECO:0007669"/>
    <property type="project" value="InterPro"/>
</dbReference>
<evidence type="ECO:0008006" key="6">
    <source>
        <dbReference type="Google" id="ProtNLM"/>
    </source>
</evidence>
<protein>
    <recommendedName>
        <fullName evidence="6">2-aminoethanethiol dioxygenase</fullName>
    </recommendedName>
</protein>
<dbReference type="CDD" id="cd20289">
    <property type="entry name" value="cupin_ADO"/>
    <property type="match status" value="1"/>
</dbReference>
<evidence type="ECO:0000313" key="4">
    <source>
        <dbReference type="EMBL" id="KAK3865519.1"/>
    </source>
</evidence>
<evidence type="ECO:0000313" key="5">
    <source>
        <dbReference type="Proteomes" id="UP001286313"/>
    </source>
</evidence>
<accession>A0AAE1F265</accession>
<sequence length="248" mass="27228">MTSLMQKLARLAVKTFCRDPKLSAENFQSSYEKLCGMLDTLTPQDLNLNPRLLHDRGHYNASRDGAPVTYMQIYEDQDVTVCVFILKHGVRLPLHDHPNMFGLLKVVHGVVGVQSYSLGEASFDVGVGGMVPATKHPKVEVRAGDAACRLCPGDHNIHEIHSIDGPAAFLDILSPPYGEDMRTGHDRDCHYYQELSPSLAPSLAPSLTTSASPNSTWLLSVPTPADFWCDQVDYQGPTVSSDPDPRIS</sequence>
<proteinExistence type="predicted"/>
<dbReference type="InterPro" id="IPR011051">
    <property type="entry name" value="RmlC_Cupin_sf"/>
</dbReference>
<dbReference type="InterPro" id="IPR014710">
    <property type="entry name" value="RmlC-like_jellyroll"/>
</dbReference>